<evidence type="ECO:0000313" key="10">
    <source>
        <dbReference type="EMBL" id="PVD25012.1"/>
    </source>
</evidence>
<feature type="domain" description="ABC transporter" evidence="9">
    <location>
        <begin position="1093"/>
        <end position="1323"/>
    </location>
</feature>
<feature type="domain" description="ABC transporter" evidence="9">
    <location>
        <begin position="335"/>
        <end position="568"/>
    </location>
</feature>
<evidence type="ECO:0000259" key="9">
    <source>
        <dbReference type="PROSITE" id="PS50893"/>
    </source>
</evidence>
<dbReference type="SUPFAM" id="SSF52540">
    <property type="entry name" value="P-loop containing nucleoside triphosphate hydrolases"/>
    <property type="match status" value="2"/>
</dbReference>
<dbReference type="GO" id="GO:0005319">
    <property type="term" value="F:lipid transporter activity"/>
    <property type="evidence" value="ECO:0007669"/>
    <property type="project" value="TreeGrafter"/>
</dbReference>
<evidence type="ECO:0000256" key="4">
    <source>
        <dbReference type="ARBA" id="ARBA00022840"/>
    </source>
</evidence>
<dbReference type="PANTHER" id="PTHR19229:SF250">
    <property type="entry name" value="ABC TRANSPORTER DOMAIN-CONTAINING PROTEIN-RELATED"/>
    <property type="match status" value="1"/>
</dbReference>
<dbReference type="InterPro" id="IPR003439">
    <property type="entry name" value="ABC_transporter-like_ATP-bd"/>
</dbReference>
<dbReference type="InterPro" id="IPR013525">
    <property type="entry name" value="ABC2_TM"/>
</dbReference>
<dbReference type="InterPro" id="IPR026082">
    <property type="entry name" value="ABCA"/>
</dbReference>
<dbReference type="Gene3D" id="3.40.50.300">
    <property type="entry name" value="P-loop containing nucleotide triphosphate hydrolases"/>
    <property type="match status" value="2"/>
</dbReference>
<dbReference type="Pfam" id="PF00005">
    <property type="entry name" value="ABC_tran"/>
    <property type="match status" value="2"/>
</dbReference>
<feature type="transmembrane region" description="Helical" evidence="8">
    <location>
        <begin position="911"/>
        <end position="935"/>
    </location>
</feature>
<name>A0A2T7NV25_POMCA</name>
<feature type="transmembrane region" description="Helical" evidence="8">
    <location>
        <begin position="880"/>
        <end position="899"/>
    </location>
</feature>
<feature type="transmembrane region" description="Helical" evidence="8">
    <location>
        <begin position="394"/>
        <end position="418"/>
    </location>
</feature>
<protein>
    <recommendedName>
        <fullName evidence="9">ABC transporter domain-containing protein</fullName>
    </recommendedName>
</protein>
<dbReference type="SMART" id="SM00382">
    <property type="entry name" value="AAA"/>
    <property type="match status" value="1"/>
</dbReference>
<dbReference type="InterPro" id="IPR027417">
    <property type="entry name" value="P-loop_NTPase"/>
</dbReference>
<feature type="transmembrane region" description="Helical" evidence="8">
    <location>
        <begin position="799"/>
        <end position="822"/>
    </location>
</feature>
<keyword evidence="5 8" id="KW-1133">Transmembrane helix</keyword>
<evidence type="ECO:0000256" key="8">
    <source>
        <dbReference type="SAM" id="Phobius"/>
    </source>
</evidence>
<keyword evidence="2 8" id="KW-0812">Transmembrane</keyword>
<organism evidence="10 11">
    <name type="scientific">Pomacea canaliculata</name>
    <name type="common">Golden apple snail</name>
    <dbReference type="NCBI Taxonomy" id="400727"/>
    <lineage>
        <taxon>Eukaryota</taxon>
        <taxon>Metazoa</taxon>
        <taxon>Spiralia</taxon>
        <taxon>Lophotrochozoa</taxon>
        <taxon>Mollusca</taxon>
        <taxon>Gastropoda</taxon>
        <taxon>Caenogastropoda</taxon>
        <taxon>Architaenioglossa</taxon>
        <taxon>Ampullarioidea</taxon>
        <taxon>Ampullariidae</taxon>
        <taxon>Pomacea</taxon>
    </lineage>
</organism>
<sequence>MQYTTAPGAEYVQTDTYYSARSLHDPVYRPPNMVIGYVPNNTHTKSIMEDVANKFNNLNNATENVTVMGFNSETDLINYYMENSVQVNWGRFYGDLRKQLTTNLCLLPSPTSNWWGTEVVHHPDLPLLPEQCAKNDWTSFCFIMLILFPLFCVCTDYWDTTVVYLQAFVGEALLSAWNGSKTYANLELYAQEMPYPKYYTDGMLLVIQAQLPLFIMLSYVLSVIQITKSIVYEKERKIKESMRLMGLKPSVHWLSWFLTSFIFLVVAMAFYAILFGIPVAKGGSVLNKTDISLFYVFLLCYAFALITFCFMISTITQKANIGAAVAGILFFGFYLPYLFLQRNYETMSLRQKVVISLLFNMAMSLGSNTIGLYEGTGAGARWNNFHRPATVDDNFALLHAMIMLLVDTAIHLLITWYVDNIHPGEFGVPKPFYFCFTLKGTPSSEVDKEVEDMIKETGLLAKTNTQSQKLSGGQKRKLSVGIALISGSKIVVLDEPSSGMDPAARRQTWELLQRHRQGRTLLLTTHYMDEADTNLYRVGETADEEDQINANEKESFVNPSFVNDEAVESMKRTNGELGLKREPNGDALNMSYQKVKGWRLQWSRFVGMFVKKVLLSWRHRVISVVQLLLPVVFTIVALLIDTTSRFTEKEINFDLSAFGTSRIPFSNGSNPSDVTALAAQRYAGQFSGQRLEQVDLAGGNYDNFSEYIAIRANELTLAAYKKEMIVGALFETTASNNLSATAYYNTLPFHALPISVSLLLNGLAKTLGSAYSISTSMLPLPKDPVSEAKDQGAVNNLQGFLVGFCISFGMAFLTSSFVFFLVKEREVGSKHLQVVSGVSPTMFWLATLVWDYINYLLVCFAMLIVFAAFRTTAYVEDNRLGLVLLVLLVYGLAILPFIYTVSNFFKSPATAMVILIIFNIFTGLVTTVAVFVLSIDGLNTKSEAKALDWLFLIIFPNYCMTKSFMDIYTNYLTLGLCKKLRYTLTCPLMGGPCCKSYGRCGSSCLDFGENYLAWDAPGVGRFILFMLIQSLLFIILTLAIDYNLFKRLAAYAKYINGSVKSSSDDLGEDSDVAHESQRINNTPQHELAKTDSLLLKNLCKHYGKFTAVDHVSVGVPEHECFGLLGQNGAGKTTTFKMLTGDVPVSSGTAMLKSFDVVHQIKQVQQNMGYCPQFDALLEQMTGRETLTMYARLRGVPENCIERVVNELINMLWLKPHADKLAGNYSGGNKRKLSTAIALVGDPPFILLDEPSAGVDPAARRQLWEVLSKVRASGRTMVLTSHSAPDDPEQVFLAFTRKQVAPKIKKEGSGLLKRLCCTRCRSDSGTNE</sequence>
<feature type="transmembrane region" description="Helical" evidence="8">
    <location>
        <begin position="842"/>
        <end position="868"/>
    </location>
</feature>
<evidence type="ECO:0000256" key="3">
    <source>
        <dbReference type="ARBA" id="ARBA00022741"/>
    </source>
</evidence>
<keyword evidence="3" id="KW-0547">Nucleotide-binding</keyword>
<feature type="transmembrane region" description="Helical" evidence="8">
    <location>
        <begin position="947"/>
        <end position="965"/>
    </location>
</feature>
<dbReference type="Proteomes" id="UP000245119">
    <property type="component" value="Linkage Group LG9"/>
</dbReference>
<feature type="transmembrane region" description="Helical" evidence="8">
    <location>
        <begin position="211"/>
        <end position="232"/>
    </location>
</feature>
<comment type="subcellular location">
    <subcellularLocation>
        <location evidence="1">Membrane</location>
        <topology evidence="1">Multi-pass membrane protein</topology>
    </subcellularLocation>
</comment>
<evidence type="ECO:0000256" key="2">
    <source>
        <dbReference type="ARBA" id="ARBA00022692"/>
    </source>
</evidence>
<evidence type="ECO:0000256" key="6">
    <source>
        <dbReference type="ARBA" id="ARBA00023136"/>
    </source>
</evidence>
<dbReference type="PROSITE" id="PS50893">
    <property type="entry name" value="ABC_TRANSPORTER_2"/>
    <property type="match status" value="2"/>
</dbReference>
<keyword evidence="6 8" id="KW-0472">Membrane</keyword>
<feature type="transmembrane region" description="Helical" evidence="8">
    <location>
        <begin position="621"/>
        <end position="640"/>
    </location>
</feature>
<dbReference type="PANTHER" id="PTHR19229">
    <property type="entry name" value="ATP-BINDING CASSETTE TRANSPORTER SUBFAMILY A ABCA"/>
    <property type="match status" value="1"/>
</dbReference>
<dbReference type="GO" id="GO:0140359">
    <property type="term" value="F:ABC-type transporter activity"/>
    <property type="evidence" value="ECO:0007669"/>
    <property type="project" value="InterPro"/>
</dbReference>
<feature type="transmembrane region" description="Helical" evidence="8">
    <location>
        <begin position="292"/>
        <end position="312"/>
    </location>
</feature>
<dbReference type="InterPro" id="IPR017871">
    <property type="entry name" value="ABC_transporter-like_CS"/>
</dbReference>
<feature type="transmembrane region" description="Helical" evidence="8">
    <location>
        <begin position="319"/>
        <end position="340"/>
    </location>
</feature>
<dbReference type="Pfam" id="PF12698">
    <property type="entry name" value="ABC2_membrane_3"/>
    <property type="match status" value="2"/>
</dbReference>
<feature type="transmembrane region" description="Helical" evidence="8">
    <location>
        <begin position="137"/>
        <end position="158"/>
    </location>
</feature>
<feature type="transmembrane region" description="Helical" evidence="8">
    <location>
        <begin position="352"/>
        <end position="373"/>
    </location>
</feature>
<evidence type="ECO:0000313" key="11">
    <source>
        <dbReference type="Proteomes" id="UP000245119"/>
    </source>
</evidence>
<comment type="caution">
    <text evidence="10">The sequence shown here is derived from an EMBL/GenBank/DDBJ whole genome shotgun (WGS) entry which is preliminary data.</text>
</comment>
<reference evidence="10 11" key="1">
    <citation type="submission" date="2018-04" db="EMBL/GenBank/DDBJ databases">
        <title>The genome of golden apple snail Pomacea canaliculata provides insight into stress tolerance and invasive adaptation.</title>
        <authorList>
            <person name="Liu C."/>
            <person name="Liu B."/>
            <person name="Ren Y."/>
            <person name="Zhang Y."/>
            <person name="Wang H."/>
            <person name="Li S."/>
            <person name="Jiang F."/>
            <person name="Yin L."/>
            <person name="Zhang G."/>
            <person name="Qian W."/>
            <person name="Fan W."/>
        </authorList>
    </citation>
    <scope>NUCLEOTIDE SEQUENCE [LARGE SCALE GENOMIC DNA]</scope>
    <source>
        <strain evidence="10">SZHN2017</strain>
        <tissue evidence="10">Muscle</tissue>
    </source>
</reference>
<feature type="region of interest" description="Disordered" evidence="7">
    <location>
        <begin position="1060"/>
        <end position="1081"/>
    </location>
</feature>
<feature type="transmembrane region" description="Helical" evidence="8">
    <location>
        <begin position="1022"/>
        <end position="1045"/>
    </location>
</feature>
<feature type="transmembrane region" description="Helical" evidence="8">
    <location>
        <begin position="253"/>
        <end position="280"/>
    </location>
</feature>
<dbReference type="CDD" id="cd03263">
    <property type="entry name" value="ABC_subfamily_A"/>
    <property type="match status" value="1"/>
</dbReference>
<evidence type="ECO:0000256" key="1">
    <source>
        <dbReference type="ARBA" id="ARBA00004141"/>
    </source>
</evidence>
<keyword evidence="4" id="KW-0067">ATP-binding</keyword>
<dbReference type="EMBL" id="PZQS01000009">
    <property type="protein sequence ID" value="PVD25012.1"/>
    <property type="molecule type" value="Genomic_DNA"/>
</dbReference>
<dbReference type="GO" id="GO:0016020">
    <property type="term" value="C:membrane"/>
    <property type="evidence" value="ECO:0007669"/>
    <property type="project" value="UniProtKB-SubCell"/>
</dbReference>
<gene>
    <name evidence="10" type="ORF">C0Q70_15509</name>
</gene>
<dbReference type="GO" id="GO:0016887">
    <property type="term" value="F:ATP hydrolysis activity"/>
    <property type="evidence" value="ECO:0007669"/>
    <property type="project" value="InterPro"/>
</dbReference>
<evidence type="ECO:0000256" key="7">
    <source>
        <dbReference type="SAM" id="MobiDB-lite"/>
    </source>
</evidence>
<keyword evidence="11" id="KW-1185">Reference proteome</keyword>
<dbReference type="GO" id="GO:0005524">
    <property type="term" value="F:ATP binding"/>
    <property type="evidence" value="ECO:0007669"/>
    <property type="project" value="UniProtKB-KW"/>
</dbReference>
<proteinExistence type="predicted"/>
<dbReference type="PROSITE" id="PS00211">
    <property type="entry name" value="ABC_TRANSPORTER_1"/>
    <property type="match status" value="1"/>
</dbReference>
<dbReference type="InterPro" id="IPR003593">
    <property type="entry name" value="AAA+_ATPase"/>
</dbReference>
<accession>A0A2T7NV25</accession>
<evidence type="ECO:0000256" key="5">
    <source>
        <dbReference type="ARBA" id="ARBA00022989"/>
    </source>
</evidence>
<dbReference type="OrthoDB" id="6512918at2759"/>